<name>A0A1H8AEK8_9FIRM</name>
<dbReference type="InterPro" id="IPR003607">
    <property type="entry name" value="HD/PDEase_dom"/>
</dbReference>
<evidence type="ECO:0000256" key="2">
    <source>
        <dbReference type="ARBA" id="ARBA00022679"/>
    </source>
</evidence>
<dbReference type="GO" id="GO:0046872">
    <property type="term" value="F:metal ion binding"/>
    <property type="evidence" value="ECO:0007669"/>
    <property type="project" value="UniProtKB-KW"/>
</dbReference>
<comment type="cofactor">
    <cofactor evidence="1">
        <name>Mg(2+)</name>
        <dbReference type="ChEBI" id="CHEBI:18420"/>
    </cofactor>
</comment>
<evidence type="ECO:0000256" key="4">
    <source>
        <dbReference type="ARBA" id="ARBA00022695"/>
    </source>
</evidence>
<dbReference type="GO" id="GO:0016779">
    <property type="term" value="F:nucleotidyltransferase activity"/>
    <property type="evidence" value="ECO:0007669"/>
    <property type="project" value="UniProtKB-KW"/>
</dbReference>
<dbReference type="EMBL" id="FOCG01000001">
    <property type="protein sequence ID" value="SEM67977.1"/>
    <property type="molecule type" value="Genomic_DNA"/>
</dbReference>
<keyword evidence="2 9" id="KW-0808">Transferase</keyword>
<gene>
    <name evidence="13" type="ORF">SAMN05216180_1238</name>
</gene>
<dbReference type="GO" id="GO:0000166">
    <property type="term" value="F:nucleotide binding"/>
    <property type="evidence" value="ECO:0007669"/>
    <property type="project" value="UniProtKB-KW"/>
</dbReference>
<evidence type="ECO:0000256" key="6">
    <source>
        <dbReference type="ARBA" id="ARBA00022741"/>
    </source>
</evidence>
<keyword evidence="6" id="KW-0547">Nucleotide-binding</keyword>
<evidence type="ECO:0000259" key="10">
    <source>
        <dbReference type="Pfam" id="PF01743"/>
    </source>
</evidence>
<accession>A0A1H8AEK8</accession>
<evidence type="ECO:0000313" key="13">
    <source>
        <dbReference type="EMBL" id="SEM67977.1"/>
    </source>
</evidence>
<dbReference type="InterPro" id="IPR032828">
    <property type="entry name" value="PolyA_RNA-bd"/>
</dbReference>
<dbReference type="InterPro" id="IPR050264">
    <property type="entry name" value="Bact_CCA-adding_enz_type3_sf"/>
</dbReference>
<keyword evidence="5" id="KW-0479">Metal-binding</keyword>
<protein>
    <submittedName>
        <fullName evidence="13">tRNA nucleotidyltransferase (CCA-adding enzyme)</fullName>
    </submittedName>
</protein>
<keyword evidence="7" id="KW-0460">Magnesium</keyword>
<evidence type="ECO:0000256" key="8">
    <source>
        <dbReference type="ARBA" id="ARBA00022884"/>
    </source>
</evidence>
<dbReference type="InterPro" id="IPR043519">
    <property type="entry name" value="NT_sf"/>
</dbReference>
<feature type="domain" description="tRNA nucleotidyltransferase/poly(A) polymerase RNA and SrmB- binding" evidence="11">
    <location>
        <begin position="171"/>
        <end position="229"/>
    </location>
</feature>
<dbReference type="PANTHER" id="PTHR46173">
    <property type="entry name" value="CCA TRNA NUCLEOTIDYLTRANSFERASE 1, MITOCHONDRIAL"/>
    <property type="match status" value="1"/>
</dbReference>
<keyword evidence="4" id="KW-0548">Nucleotidyltransferase</keyword>
<evidence type="ECO:0000313" key="14">
    <source>
        <dbReference type="Proteomes" id="UP000199158"/>
    </source>
</evidence>
<evidence type="ECO:0000259" key="12">
    <source>
        <dbReference type="Pfam" id="PF13735"/>
    </source>
</evidence>
<dbReference type="PANTHER" id="PTHR46173:SF1">
    <property type="entry name" value="CCA TRNA NUCLEOTIDYLTRANSFERASE 1, MITOCHONDRIAL"/>
    <property type="match status" value="1"/>
</dbReference>
<comment type="similarity">
    <text evidence="9">Belongs to the tRNA nucleotidyltransferase/poly(A) polymerase family.</text>
</comment>
<evidence type="ECO:0000256" key="3">
    <source>
        <dbReference type="ARBA" id="ARBA00022694"/>
    </source>
</evidence>
<keyword evidence="14" id="KW-1185">Reference proteome</keyword>
<reference evidence="13 14" key="1">
    <citation type="submission" date="2016-10" db="EMBL/GenBank/DDBJ databases">
        <authorList>
            <person name="de Groot N.N."/>
        </authorList>
    </citation>
    <scope>NUCLEOTIDE SEQUENCE [LARGE SCALE GENOMIC DNA]</scope>
    <source>
        <strain evidence="13 14">CGMCC 1.5070</strain>
    </source>
</reference>
<dbReference type="Proteomes" id="UP000199158">
    <property type="component" value="Unassembled WGS sequence"/>
</dbReference>
<dbReference type="CDD" id="cd00077">
    <property type="entry name" value="HDc"/>
    <property type="match status" value="1"/>
</dbReference>
<dbReference type="OrthoDB" id="9805698at2"/>
<feature type="domain" description="Poly A polymerase head" evidence="10">
    <location>
        <begin position="22"/>
        <end position="144"/>
    </location>
</feature>
<dbReference type="SUPFAM" id="SSF81891">
    <property type="entry name" value="Poly A polymerase C-terminal region-like"/>
    <property type="match status" value="1"/>
</dbReference>
<dbReference type="InterPro" id="IPR032810">
    <property type="entry name" value="CCA-adding_enz_C"/>
</dbReference>
<evidence type="ECO:0000256" key="5">
    <source>
        <dbReference type="ARBA" id="ARBA00022723"/>
    </source>
</evidence>
<dbReference type="Gene3D" id="1.10.3090.10">
    <property type="entry name" value="cca-adding enzyme, domain 2"/>
    <property type="match status" value="1"/>
</dbReference>
<dbReference type="GO" id="GO:0008033">
    <property type="term" value="P:tRNA processing"/>
    <property type="evidence" value="ECO:0007669"/>
    <property type="project" value="UniProtKB-KW"/>
</dbReference>
<evidence type="ECO:0000259" key="11">
    <source>
        <dbReference type="Pfam" id="PF12627"/>
    </source>
</evidence>
<sequence>MIKIPDYVTAVLTCLQNNGFEAYVVGGCVRDSLMGITPHDWDVTTSALPHETMAALQQYTLIETGLKHGTVAAVVNRHPVEITTFRIDGAYTDNRHPDEVCFTRNLKEDLSRRDFTVNALAYNPQSGLVDYFDGLSDIKNKVIRCVGEPDKRFGEDALRILRSLRFASALGFCIEEQTAQSLVNNRFLLRHIAAERIAAELCKLLCGKQALNILLDFSSVITEIIPELKASIGFEQRNPYHIYTVYEHIARSVDAIPPTIPLRLAMLLHDIAKPACYTEDADGRRHFYSHQKVGTEMARVILNRLRIDTHTISQVCTLVKYHDMDLEPSEKCVTRQLNRFGEEVFRELLLVKRADNAAQSEYAQSHTKMLDELELVLEKVLEQGKCFSLKSLAINGSDLIAAGVPQGVQIGETLRHLLALVMDGECENKKDELLARIPYKDTLD</sequence>
<proteinExistence type="inferred from homology"/>
<dbReference type="Pfam" id="PF13735">
    <property type="entry name" value="tRNA_NucTran2_2"/>
    <property type="match status" value="1"/>
</dbReference>
<feature type="domain" description="CCA-adding enzyme C-terminal" evidence="12">
    <location>
        <begin position="295"/>
        <end position="435"/>
    </location>
</feature>
<dbReference type="AlphaFoldDB" id="A0A1H8AEK8"/>
<dbReference type="SUPFAM" id="SSF81301">
    <property type="entry name" value="Nucleotidyltransferase"/>
    <property type="match status" value="1"/>
</dbReference>
<dbReference type="GO" id="GO:0000049">
    <property type="term" value="F:tRNA binding"/>
    <property type="evidence" value="ECO:0007669"/>
    <property type="project" value="TreeGrafter"/>
</dbReference>
<dbReference type="Pfam" id="PF12627">
    <property type="entry name" value="PolyA_pol_RNAbd"/>
    <property type="match status" value="1"/>
</dbReference>
<dbReference type="Gene3D" id="1.10.246.80">
    <property type="match status" value="1"/>
</dbReference>
<dbReference type="Pfam" id="PF01743">
    <property type="entry name" value="PolyA_pol"/>
    <property type="match status" value="1"/>
</dbReference>
<keyword evidence="3" id="KW-0819">tRNA processing</keyword>
<dbReference type="InterPro" id="IPR002646">
    <property type="entry name" value="PolA_pol_head_dom"/>
</dbReference>
<keyword evidence="8 9" id="KW-0694">RNA-binding</keyword>
<evidence type="ECO:0000256" key="7">
    <source>
        <dbReference type="ARBA" id="ARBA00022842"/>
    </source>
</evidence>
<dbReference type="Gene3D" id="3.30.460.10">
    <property type="entry name" value="Beta Polymerase, domain 2"/>
    <property type="match status" value="1"/>
</dbReference>
<evidence type="ECO:0000256" key="9">
    <source>
        <dbReference type="RuleBase" id="RU003953"/>
    </source>
</evidence>
<dbReference type="RefSeq" id="WP_092752696.1">
    <property type="nucleotide sequence ID" value="NZ_FOCG01000001.1"/>
</dbReference>
<dbReference type="CDD" id="cd05398">
    <property type="entry name" value="NT_ClassII-CCAase"/>
    <property type="match status" value="1"/>
</dbReference>
<organism evidence="13 14">
    <name type="scientific">Hydrogenoanaerobacterium saccharovorans</name>
    <dbReference type="NCBI Taxonomy" id="474960"/>
    <lineage>
        <taxon>Bacteria</taxon>
        <taxon>Bacillati</taxon>
        <taxon>Bacillota</taxon>
        <taxon>Clostridia</taxon>
        <taxon>Eubacteriales</taxon>
        <taxon>Oscillospiraceae</taxon>
        <taxon>Hydrogenoanaerobacterium</taxon>
    </lineage>
</organism>
<evidence type="ECO:0000256" key="1">
    <source>
        <dbReference type="ARBA" id="ARBA00001946"/>
    </source>
</evidence>
<dbReference type="STRING" id="474960.SAMN05216180_1238"/>